<evidence type="ECO:0000313" key="2">
    <source>
        <dbReference type="Proteomes" id="UP000678393"/>
    </source>
</evidence>
<organism evidence="1 2">
    <name type="scientific">Candidula unifasciata</name>
    <dbReference type="NCBI Taxonomy" id="100452"/>
    <lineage>
        <taxon>Eukaryota</taxon>
        <taxon>Metazoa</taxon>
        <taxon>Spiralia</taxon>
        <taxon>Lophotrochozoa</taxon>
        <taxon>Mollusca</taxon>
        <taxon>Gastropoda</taxon>
        <taxon>Heterobranchia</taxon>
        <taxon>Euthyneura</taxon>
        <taxon>Panpulmonata</taxon>
        <taxon>Eupulmonata</taxon>
        <taxon>Stylommatophora</taxon>
        <taxon>Helicina</taxon>
        <taxon>Helicoidea</taxon>
        <taxon>Geomitridae</taxon>
        <taxon>Candidula</taxon>
    </lineage>
</organism>
<feature type="non-terminal residue" evidence="1">
    <location>
        <position position="1"/>
    </location>
</feature>
<sequence length="70" mass="8113">CVVYTAKQCYNNALVINTASVSNKEHLAICSVSCLPHRRPYCLYTLRSCYLTKHFFFSIQNLHIPLRKGY</sequence>
<dbReference type="AlphaFoldDB" id="A0A8S3Z3D8"/>
<accession>A0A8S3Z3D8</accession>
<dbReference type="EMBL" id="CAJHNH020001664">
    <property type="protein sequence ID" value="CAG5123964.1"/>
    <property type="molecule type" value="Genomic_DNA"/>
</dbReference>
<proteinExistence type="predicted"/>
<comment type="caution">
    <text evidence="1">The sequence shown here is derived from an EMBL/GenBank/DDBJ whole genome shotgun (WGS) entry which is preliminary data.</text>
</comment>
<dbReference type="Proteomes" id="UP000678393">
    <property type="component" value="Unassembled WGS sequence"/>
</dbReference>
<name>A0A8S3Z3D8_9EUPU</name>
<protein>
    <submittedName>
        <fullName evidence="1">Uncharacterized protein</fullName>
    </submittedName>
</protein>
<keyword evidence="2" id="KW-1185">Reference proteome</keyword>
<reference evidence="1" key="1">
    <citation type="submission" date="2021-04" db="EMBL/GenBank/DDBJ databases">
        <authorList>
            <consortium name="Molecular Ecology Group"/>
        </authorList>
    </citation>
    <scope>NUCLEOTIDE SEQUENCE</scope>
</reference>
<evidence type="ECO:0000313" key="1">
    <source>
        <dbReference type="EMBL" id="CAG5123964.1"/>
    </source>
</evidence>
<gene>
    <name evidence="1" type="ORF">CUNI_LOCUS9522</name>
</gene>
<feature type="non-terminal residue" evidence="1">
    <location>
        <position position="70"/>
    </location>
</feature>